<dbReference type="Gene3D" id="1.10.8.260">
    <property type="entry name" value="HI0933 insert domain-like"/>
    <property type="match status" value="1"/>
</dbReference>
<gene>
    <name evidence="6" type="ORF">EC9_09900</name>
</gene>
<evidence type="ECO:0000313" key="6">
    <source>
        <dbReference type="EMBL" id="QDS86816.1"/>
    </source>
</evidence>
<dbReference type="RefSeq" id="WP_145342780.1">
    <property type="nucleotide sequence ID" value="NZ_CP036261.1"/>
</dbReference>
<dbReference type="InterPro" id="IPR057661">
    <property type="entry name" value="RsdA/BaiN/AoA(So)_Rossmann"/>
</dbReference>
<evidence type="ECO:0000256" key="2">
    <source>
        <dbReference type="ARBA" id="ARBA00022630"/>
    </source>
</evidence>
<dbReference type="InterPro" id="IPR055178">
    <property type="entry name" value="RsdA/BaiN/AoA(So)-like_dom"/>
</dbReference>
<dbReference type="InterPro" id="IPR023166">
    <property type="entry name" value="BaiN-like_dom_sf"/>
</dbReference>
<feature type="domain" description="RsdA/BaiN/AoA(So)-like insert" evidence="5">
    <location>
        <begin position="192"/>
        <end position="359"/>
    </location>
</feature>
<dbReference type="OrthoDB" id="9773233at2"/>
<comment type="cofactor">
    <cofactor evidence="1">
        <name>FAD</name>
        <dbReference type="ChEBI" id="CHEBI:57692"/>
    </cofactor>
</comment>
<dbReference type="KEGG" id="ruv:EC9_09900"/>
<dbReference type="InterPro" id="IPR036188">
    <property type="entry name" value="FAD/NAD-bd_sf"/>
</dbReference>
<keyword evidence="2" id="KW-0285">Flavoprotein</keyword>
<sequence>MQNDFDIVVIGAGAAGMMAAAEAARRGRSVCVLEKANKAGVKILMSGGTRCNVTHDCDAAGIMEAFGKNGRFLRQALAELSPTDVVQMFRDLGVPTKVEPGGKIFPESDRALDVCQALQRRMTESGATLRLGAAVQNLTRTETGFQVDLDGQSLHCRSVIVTVGGMSYPGCGTVGDGYNWLQKLGHTILTPRPSLVPIVGGSAWTWELQGLTLPEAQVTVGKPGVAKKKGELAQRTGGLLFTHFGFSGPTAMDVSRAITAVEDLSTIELRINALPGWNDDRLNSWFDAKRASEPSRQLDKALCEILPRRLASALIEQAQIAGEKPLAELSGANRRLLVEGMLRNRMPIQGTRGFKKAEVTAGGVSLKEVDPRTMHSRIVDGLYIAGEILDLDGWIGGYNFQSAFSTGTVAGRSAAESLHDADAGG</sequence>
<dbReference type="Pfam" id="PF03486">
    <property type="entry name" value="HI0933_like"/>
    <property type="match status" value="1"/>
</dbReference>
<dbReference type="InterPro" id="IPR004792">
    <property type="entry name" value="BaiN-like"/>
</dbReference>
<evidence type="ECO:0000259" key="5">
    <source>
        <dbReference type="Pfam" id="PF22780"/>
    </source>
</evidence>
<reference evidence="6 7" key="1">
    <citation type="submission" date="2019-02" db="EMBL/GenBank/DDBJ databases">
        <title>Deep-cultivation of Planctomycetes and their phenomic and genomic characterization uncovers novel biology.</title>
        <authorList>
            <person name="Wiegand S."/>
            <person name="Jogler M."/>
            <person name="Boedeker C."/>
            <person name="Pinto D."/>
            <person name="Vollmers J."/>
            <person name="Rivas-Marin E."/>
            <person name="Kohn T."/>
            <person name="Peeters S.H."/>
            <person name="Heuer A."/>
            <person name="Rast P."/>
            <person name="Oberbeckmann S."/>
            <person name="Bunk B."/>
            <person name="Jeske O."/>
            <person name="Meyerdierks A."/>
            <person name="Storesund J.E."/>
            <person name="Kallscheuer N."/>
            <person name="Luecker S."/>
            <person name="Lage O.M."/>
            <person name="Pohl T."/>
            <person name="Merkel B.J."/>
            <person name="Hornburger P."/>
            <person name="Mueller R.-W."/>
            <person name="Bruemmer F."/>
            <person name="Labrenz M."/>
            <person name="Spormann A.M."/>
            <person name="Op den Camp H."/>
            <person name="Overmann J."/>
            <person name="Amann R."/>
            <person name="Jetten M.S.M."/>
            <person name="Mascher T."/>
            <person name="Medema M.H."/>
            <person name="Devos D.P."/>
            <person name="Kaster A.-K."/>
            <person name="Ovreas L."/>
            <person name="Rohde M."/>
            <person name="Galperin M.Y."/>
            <person name="Jogler C."/>
        </authorList>
    </citation>
    <scope>NUCLEOTIDE SEQUENCE [LARGE SCALE GENOMIC DNA]</scope>
    <source>
        <strain evidence="6 7">EC9</strain>
    </source>
</reference>
<dbReference type="Pfam" id="PF22780">
    <property type="entry name" value="HI0933_like_1st"/>
    <property type="match status" value="1"/>
</dbReference>
<evidence type="ECO:0000256" key="1">
    <source>
        <dbReference type="ARBA" id="ARBA00001974"/>
    </source>
</evidence>
<dbReference type="PANTHER" id="PTHR42887:SF2">
    <property type="entry name" value="OS12G0638800 PROTEIN"/>
    <property type="match status" value="1"/>
</dbReference>
<protein>
    <submittedName>
        <fullName evidence="6">Tricarballylate dehydrogenase</fullName>
    </submittedName>
</protein>
<keyword evidence="3" id="KW-0274">FAD</keyword>
<dbReference type="PANTHER" id="PTHR42887">
    <property type="entry name" value="OS12G0638800 PROTEIN"/>
    <property type="match status" value="1"/>
</dbReference>
<evidence type="ECO:0000256" key="3">
    <source>
        <dbReference type="ARBA" id="ARBA00022827"/>
    </source>
</evidence>
<dbReference type="AlphaFoldDB" id="A0A517LW14"/>
<name>A0A517LW14_9BACT</name>
<evidence type="ECO:0000259" key="4">
    <source>
        <dbReference type="Pfam" id="PF03486"/>
    </source>
</evidence>
<dbReference type="Proteomes" id="UP000319557">
    <property type="component" value="Chromosome"/>
</dbReference>
<keyword evidence="7" id="KW-1185">Reference proteome</keyword>
<dbReference type="Gene3D" id="2.40.30.10">
    <property type="entry name" value="Translation factors"/>
    <property type="match status" value="1"/>
</dbReference>
<dbReference type="NCBIfam" id="TIGR00275">
    <property type="entry name" value="aminoacetone oxidase family FAD-binding enzyme"/>
    <property type="match status" value="1"/>
</dbReference>
<accession>A0A517LW14</accession>
<proteinExistence type="predicted"/>
<organism evidence="6 7">
    <name type="scientific">Rosistilla ulvae</name>
    <dbReference type="NCBI Taxonomy" id="1930277"/>
    <lineage>
        <taxon>Bacteria</taxon>
        <taxon>Pseudomonadati</taxon>
        <taxon>Planctomycetota</taxon>
        <taxon>Planctomycetia</taxon>
        <taxon>Pirellulales</taxon>
        <taxon>Pirellulaceae</taxon>
        <taxon>Rosistilla</taxon>
    </lineage>
</organism>
<dbReference type="EMBL" id="CP036261">
    <property type="protein sequence ID" value="QDS86816.1"/>
    <property type="molecule type" value="Genomic_DNA"/>
</dbReference>
<feature type="domain" description="RsdA/BaiN/AoA(So)-like Rossmann fold-like" evidence="4">
    <location>
        <begin position="6"/>
        <end position="412"/>
    </location>
</feature>
<dbReference type="Gene3D" id="3.50.50.60">
    <property type="entry name" value="FAD/NAD(P)-binding domain"/>
    <property type="match status" value="1"/>
</dbReference>
<dbReference type="SUPFAM" id="SSF51905">
    <property type="entry name" value="FAD/NAD(P)-binding domain"/>
    <property type="match status" value="1"/>
</dbReference>
<evidence type="ECO:0000313" key="7">
    <source>
        <dbReference type="Proteomes" id="UP000319557"/>
    </source>
</evidence>
<dbReference type="SUPFAM" id="SSF160996">
    <property type="entry name" value="HI0933 insert domain-like"/>
    <property type="match status" value="1"/>
</dbReference>